<gene>
    <name evidence="1" type="ORF">C3073_14350</name>
</gene>
<dbReference type="EMBL" id="AAIMKU010000007">
    <property type="protein sequence ID" value="ECF8220544.1"/>
    <property type="molecule type" value="Genomic_DNA"/>
</dbReference>
<sequence>MTDVNAFCVPSSGITFVSGEWVNHIQRDLVRILMEARGDDSERCPCCGADLSESKPTSGSE</sequence>
<dbReference type="AlphaFoldDB" id="A0A5Y2U931"/>
<protein>
    <submittedName>
        <fullName evidence="1">Uncharacterized protein</fullName>
    </submittedName>
</protein>
<reference evidence="1" key="1">
    <citation type="submission" date="2018-07" db="EMBL/GenBank/DDBJ databases">
        <authorList>
            <consortium name="PulseNet: The National Subtyping Network for Foodborne Disease Surveillance"/>
            <person name="Tarr C.L."/>
            <person name="Trees E."/>
            <person name="Katz L.S."/>
            <person name="Carleton-Romer H.A."/>
            <person name="Stroika S."/>
            <person name="Kucerova Z."/>
            <person name="Roache K.F."/>
            <person name="Sabol A.L."/>
            <person name="Besser J."/>
            <person name="Gerner-Smidt P."/>
        </authorList>
    </citation>
    <scope>NUCLEOTIDE SEQUENCE</scope>
    <source>
        <strain evidence="1">PNUSAS031571</strain>
    </source>
</reference>
<name>A0A5Y2U931_SALER</name>
<organism evidence="1">
    <name type="scientific">Salmonella enterica</name>
    <name type="common">Salmonella choleraesuis</name>
    <dbReference type="NCBI Taxonomy" id="28901"/>
    <lineage>
        <taxon>Bacteria</taxon>
        <taxon>Pseudomonadati</taxon>
        <taxon>Pseudomonadota</taxon>
        <taxon>Gammaproteobacteria</taxon>
        <taxon>Enterobacterales</taxon>
        <taxon>Enterobacteriaceae</taxon>
        <taxon>Salmonella</taxon>
    </lineage>
</organism>
<comment type="caution">
    <text evidence="1">The sequence shown here is derived from an EMBL/GenBank/DDBJ whole genome shotgun (WGS) entry which is preliminary data.</text>
</comment>
<proteinExistence type="predicted"/>
<evidence type="ECO:0000313" key="1">
    <source>
        <dbReference type="EMBL" id="ECF8220544.1"/>
    </source>
</evidence>
<accession>A0A5Y2U931</accession>